<dbReference type="FunFam" id="3.40.50.10420:FF:000007">
    <property type="entry name" value="5-formyltetrahydrofolate cyclo-ligase"/>
    <property type="match status" value="1"/>
</dbReference>
<evidence type="ECO:0000256" key="5">
    <source>
        <dbReference type="ARBA" id="ARBA00038966"/>
    </source>
</evidence>
<gene>
    <name evidence="8" type="ORF">LOTGIDRAFT_194714</name>
</gene>
<dbReference type="HOGENOM" id="CLU_066245_2_1_1"/>
<name>V3Z7P5_LOTGI</name>
<evidence type="ECO:0000256" key="6">
    <source>
        <dbReference type="PIRSR" id="PIRSR006806-1"/>
    </source>
</evidence>
<keyword evidence="7" id="KW-0460">Magnesium</keyword>
<dbReference type="GO" id="GO:0035999">
    <property type="term" value="P:tetrahydrofolate interconversion"/>
    <property type="evidence" value="ECO:0007669"/>
    <property type="project" value="TreeGrafter"/>
</dbReference>
<dbReference type="GO" id="GO:0046872">
    <property type="term" value="F:metal ion binding"/>
    <property type="evidence" value="ECO:0007669"/>
    <property type="project" value="UniProtKB-KW"/>
</dbReference>
<feature type="binding site" evidence="6">
    <location>
        <position position="58"/>
    </location>
    <ligand>
        <name>substrate</name>
    </ligand>
</feature>
<dbReference type="GO" id="GO:0005524">
    <property type="term" value="F:ATP binding"/>
    <property type="evidence" value="ECO:0007669"/>
    <property type="project" value="UniProtKB-KW"/>
</dbReference>
<organism evidence="8 9">
    <name type="scientific">Lottia gigantea</name>
    <name type="common">Giant owl limpet</name>
    <dbReference type="NCBI Taxonomy" id="225164"/>
    <lineage>
        <taxon>Eukaryota</taxon>
        <taxon>Metazoa</taxon>
        <taxon>Spiralia</taxon>
        <taxon>Lophotrochozoa</taxon>
        <taxon>Mollusca</taxon>
        <taxon>Gastropoda</taxon>
        <taxon>Patellogastropoda</taxon>
        <taxon>Lottioidea</taxon>
        <taxon>Lottiidae</taxon>
        <taxon>Lottia</taxon>
    </lineage>
</organism>
<evidence type="ECO:0000256" key="1">
    <source>
        <dbReference type="ARBA" id="ARBA00010638"/>
    </source>
</evidence>
<keyword evidence="9" id="KW-1185">Reference proteome</keyword>
<dbReference type="SUPFAM" id="SSF100950">
    <property type="entry name" value="NagB/RpiA/CoA transferase-like"/>
    <property type="match status" value="1"/>
</dbReference>
<dbReference type="InterPro" id="IPR002698">
    <property type="entry name" value="FTHF_cligase"/>
</dbReference>
<evidence type="ECO:0000313" key="8">
    <source>
        <dbReference type="EMBL" id="ESO86833.1"/>
    </source>
</evidence>
<dbReference type="CTD" id="20245089"/>
<feature type="binding site" evidence="6">
    <location>
        <begin position="145"/>
        <end position="153"/>
    </location>
    <ligand>
        <name>ATP</name>
        <dbReference type="ChEBI" id="CHEBI:30616"/>
    </ligand>
</feature>
<dbReference type="EC" id="6.3.3.2" evidence="5 7"/>
<keyword evidence="3 6" id="KW-0067">ATP-binding</keyword>
<dbReference type="PIRSF" id="PIRSF006806">
    <property type="entry name" value="FTHF_cligase"/>
    <property type="match status" value="1"/>
</dbReference>
<dbReference type="GO" id="GO:0005739">
    <property type="term" value="C:mitochondrion"/>
    <property type="evidence" value="ECO:0007669"/>
    <property type="project" value="TreeGrafter"/>
</dbReference>
<evidence type="ECO:0000313" key="9">
    <source>
        <dbReference type="Proteomes" id="UP000030746"/>
    </source>
</evidence>
<dbReference type="OMA" id="STIYPCQ"/>
<proteinExistence type="inferred from homology"/>
<dbReference type="AlphaFoldDB" id="V3Z7P5"/>
<dbReference type="KEGG" id="lgi:LOTGIDRAFT_194714"/>
<evidence type="ECO:0000256" key="4">
    <source>
        <dbReference type="ARBA" id="ARBA00036539"/>
    </source>
</evidence>
<dbReference type="NCBIfam" id="TIGR02727">
    <property type="entry name" value="MTHFS_bact"/>
    <property type="match status" value="1"/>
</dbReference>
<sequence length="197" mass="22227">MNMARNSLQQAKKLLRKEMKAKLSEMTEAAKVTESGHVVADALSHEFYVQSQRVSIFLSMADEIHTGAIVKDLLYQQKMCFIPYYHGPEMAMLELKSMEDLKNLPETKWKIKQPASKEGRLDALKSGGLDLVFVPGLAFTKSGARLGRGKGYYDKFLKECEKMGQKPKTLGLAFQAQMCEEVPTSEDDVFLDEVIHM</sequence>
<dbReference type="Gene3D" id="3.40.50.10420">
    <property type="entry name" value="NagB/RpiA/CoA transferase-like"/>
    <property type="match status" value="1"/>
</dbReference>
<comment type="catalytic activity">
    <reaction evidence="4 7">
        <text>(6S)-5-formyl-5,6,7,8-tetrahydrofolate + ATP = (6R)-5,10-methenyltetrahydrofolate + ADP + phosphate</text>
        <dbReference type="Rhea" id="RHEA:10488"/>
        <dbReference type="ChEBI" id="CHEBI:30616"/>
        <dbReference type="ChEBI" id="CHEBI:43474"/>
        <dbReference type="ChEBI" id="CHEBI:57455"/>
        <dbReference type="ChEBI" id="CHEBI:57457"/>
        <dbReference type="ChEBI" id="CHEBI:456216"/>
        <dbReference type="EC" id="6.3.3.2"/>
    </reaction>
</comment>
<dbReference type="InterPro" id="IPR024185">
    <property type="entry name" value="FTHF_cligase-like_sf"/>
</dbReference>
<evidence type="ECO:0000256" key="3">
    <source>
        <dbReference type="ARBA" id="ARBA00022840"/>
    </source>
</evidence>
<accession>V3Z7P5</accession>
<dbReference type="PANTHER" id="PTHR23407:SF1">
    <property type="entry name" value="5-FORMYLTETRAHYDROFOLATE CYCLO-LIGASE"/>
    <property type="match status" value="1"/>
</dbReference>
<comment type="similarity">
    <text evidence="1 7">Belongs to the 5-formyltetrahydrofolate cyclo-ligase family.</text>
</comment>
<keyword evidence="7" id="KW-0479">Metal-binding</keyword>
<dbReference type="GO" id="GO:0030272">
    <property type="term" value="F:5-formyltetrahydrofolate cyclo-ligase activity"/>
    <property type="evidence" value="ECO:0007669"/>
    <property type="project" value="UniProtKB-EC"/>
</dbReference>
<dbReference type="GeneID" id="20245089"/>
<feature type="binding site" evidence="6">
    <location>
        <begin position="12"/>
        <end position="16"/>
    </location>
    <ligand>
        <name>ATP</name>
        <dbReference type="ChEBI" id="CHEBI:30616"/>
    </ligand>
</feature>
<dbReference type="InterPro" id="IPR037171">
    <property type="entry name" value="NagB/RpiA_transferase-like"/>
</dbReference>
<feature type="binding site" evidence="6">
    <location>
        <position position="63"/>
    </location>
    <ligand>
        <name>substrate</name>
    </ligand>
</feature>
<dbReference type="STRING" id="225164.V3Z7P5"/>
<dbReference type="PANTHER" id="PTHR23407">
    <property type="entry name" value="ATPASE INHIBITOR/5-FORMYLTETRAHYDROFOLATE CYCLO-LIGASE"/>
    <property type="match status" value="1"/>
</dbReference>
<dbReference type="GO" id="GO:0009396">
    <property type="term" value="P:folic acid-containing compound biosynthetic process"/>
    <property type="evidence" value="ECO:0007669"/>
    <property type="project" value="TreeGrafter"/>
</dbReference>
<dbReference type="RefSeq" id="XP_009062527.1">
    <property type="nucleotide sequence ID" value="XM_009064279.1"/>
</dbReference>
<dbReference type="Proteomes" id="UP000030746">
    <property type="component" value="Unassembled WGS sequence"/>
</dbReference>
<comment type="cofactor">
    <cofactor evidence="7">
        <name>Mg(2+)</name>
        <dbReference type="ChEBI" id="CHEBI:18420"/>
    </cofactor>
</comment>
<protein>
    <recommendedName>
        <fullName evidence="5 7">5-formyltetrahydrofolate cyclo-ligase</fullName>
        <ecNumber evidence="5 7">6.3.3.2</ecNumber>
    </recommendedName>
</protein>
<evidence type="ECO:0000256" key="7">
    <source>
        <dbReference type="RuleBase" id="RU361279"/>
    </source>
</evidence>
<keyword evidence="2 6" id="KW-0547">Nucleotide-binding</keyword>
<reference evidence="8 9" key="1">
    <citation type="journal article" date="2013" name="Nature">
        <title>Insights into bilaterian evolution from three spiralian genomes.</title>
        <authorList>
            <person name="Simakov O."/>
            <person name="Marletaz F."/>
            <person name="Cho S.J."/>
            <person name="Edsinger-Gonzales E."/>
            <person name="Havlak P."/>
            <person name="Hellsten U."/>
            <person name="Kuo D.H."/>
            <person name="Larsson T."/>
            <person name="Lv J."/>
            <person name="Arendt D."/>
            <person name="Savage R."/>
            <person name="Osoegawa K."/>
            <person name="de Jong P."/>
            <person name="Grimwood J."/>
            <person name="Chapman J.A."/>
            <person name="Shapiro H."/>
            <person name="Aerts A."/>
            <person name="Otillar R.P."/>
            <person name="Terry A.Y."/>
            <person name="Boore J.L."/>
            <person name="Grigoriev I.V."/>
            <person name="Lindberg D.R."/>
            <person name="Seaver E.C."/>
            <person name="Weisblat D.A."/>
            <person name="Putnam N.H."/>
            <person name="Rokhsar D.S."/>
        </authorList>
    </citation>
    <scope>NUCLEOTIDE SEQUENCE [LARGE SCALE GENOMIC DNA]</scope>
</reference>
<dbReference type="Pfam" id="PF01812">
    <property type="entry name" value="5-FTHF_cyc-lig"/>
    <property type="match status" value="1"/>
</dbReference>
<dbReference type="OrthoDB" id="2015992at2759"/>
<evidence type="ECO:0000256" key="2">
    <source>
        <dbReference type="ARBA" id="ARBA00022741"/>
    </source>
</evidence>
<dbReference type="EMBL" id="KB202990">
    <property type="protein sequence ID" value="ESO86833.1"/>
    <property type="molecule type" value="Genomic_DNA"/>
</dbReference>